<organism evidence="1 2">
    <name type="scientific">Pneumocystis oryctolagi</name>
    <dbReference type="NCBI Taxonomy" id="42067"/>
    <lineage>
        <taxon>Eukaryota</taxon>
        <taxon>Fungi</taxon>
        <taxon>Dikarya</taxon>
        <taxon>Ascomycota</taxon>
        <taxon>Taphrinomycotina</taxon>
        <taxon>Pneumocystomycetes</taxon>
        <taxon>Pneumocystaceae</taxon>
        <taxon>Pneumocystis</taxon>
    </lineage>
</organism>
<proteinExistence type="predicted"/>
<name>A0ACB7CG98_9ASCO</name>
<evidence type="ECO:0000313" key="2">
    <source>
        <dbReference type="Proteomes" id="UP000768646"/>
    </source>
</evidence>
<dbReference type="EMBL" id="JABTEG010000001">
    <property type="protein sequence ID" value="KAG4306465.1"/>
    <property type="molecule type" value="Genomic_DNA"/>
</dbReference>
<gene>
    <name evidence="1" type="ORF">PORY_000453</name>
</gene>
<reference evidence="1 2" key="1">
    <citation type="journal article" date="2021" name="Commun. Biol.">
        <title>Genomic insights into the host specific adaptation of the Pneumocystis genus.</title>
        <authorList>
            <person name="Cisse O.H."/>
            <person name="Ma L."/>
            <person name="Dekker J.P."/>
            <person name="Khil P.P."/>
            <person name="Youn J.-H."/>
            <person name="Brenchley J.M."/>
            <person name="Blair R."/>
            <person name="Pahar B."/>
            <person name="Chabe M."/>
            <person name="Van Rompay K.K.A."/>
            <person name="Keesler R."/>
            <person name="Sukura A."/>
            <person name="Hirsch V."/>
            <person name="Kutty G."/>
            <person name="Liu Y."/>
            <person name="Peng L."/>
            <person name="Chen J."/>
            <person name="Song J."/>
            <person name="Weissenbacher-Lang C."/>
            <person name="Xu J."/>
            <person name="Upham N.S."/>
            <person name="Stajich J.E."/>
            <person name="Cuomo C.A."/>
            <person name="Cushion M.T."/>
            <person name="Kovacs J.A."/>
        </authorList>
    </citation>
    <scope>NUCLEOTIDE SEQUENCE [LARGE SCALE GENOMIC DNA]</scope>
    <source>
        <strain evidence="1 2">RABM</strain>
    </source>
</reference>
<comment type="caution">
    <text evidence="1">The sequence shown here is derived from an EMBL/GenBank/DDBJ whole genome shotgun (WGS) entry which is preliminary data.</text>
</comment>
<protein>
    <submittedName>
        <fullName evidence="1">Uncharacterized protein</fullName>
    </submittedName>
</protein>
<keyword evidence="2" id="KW-1185">Reference proteome</keyword>
<evidence type="ECO:0000313" key="1">
    <source>
        <dbReference type="EMBL" id="KAG4306465.1"/>
    </source>
</evidence>
<sequence>MIFQKKILRSQALSILSYCIVSILVSFLFMTIINKYVAMEYGFNLNFFILIIQLLISIIILQICKFYKVIHLSEFNISAIKQWFPMSFSLVIVIYLHFKAYGEVFFMGGTVSIVTLLSFFMMVLSSLIIAWEDLYFLLSSLFVLKPFSKENYIFLHYGYIWMLMNCFCSSVYILGTRKKMKLKRFTDFDAMFYNDLLGIPLLIICTLTIDDWSNENIARNMHGKKIISMISILLSGILSSGISYTSLWCIRVTSSTTYSMVGALNKLPISIFGLLFFKTPATFSTISAIILGFLSGILYTIEKCKLFIQNACLCHIYSQKSDKNIFATY</sequence>
<dbReference type="Proteomes" id="UP000768646">
    <property type="component" value="Unassembled WGS sequence"/>
</dbReference>
<accession>A0ACB7CG98</accession>